<evidence type="ECO:0000256" key="5">
    <source>
        <dbReference type="ARBA" id="ARBA00022801"/>
    </source>
</evidence>
<dbReference type="Proteomes" id="UP000789706">
    <property type="component" value="Unassembled WGS sequence"/>
</dbReference>
<dbReference type="InterPro" id="IPR010435">
    <property type="entry name" value="C5a/SBT2-like_Fn3"/>
</dbReference>
<dbReference type="GO" id="GO:0006508">
    <property type="term" value="P:proteolysis"/>
    <property type="evidence" value="ECO:0007669"/>
    <property type="project" value="UniProtKB-KW"/>
</dbReference>
<evidence type="ECO:0000256" key="6">
    <source>
        <dbReference type="ARBA" id="ARBA00022825"/>
    </source>
</evidence>
<proteinExistence type="inferred from homology"/>
<dbReference type="OrthoDB" id="206201at2759"/>
<evidence type="ECO:0000256" key="3">
    <source>
        <dbReference type="ARBA" id="ARBA00022670"/>
    </source>
</evidence>
<keyword evidence="4" id="KW-0732">Signal</keyword>
<dbReference type="PROSITE" id="PS00137">
    <property type="entry name" value="SUBTILASE_HIS"/>
    <property type="match status" value="1"/>
</dbReference>
<dbReference type="InterPro" id="IPR050131">
    <property type="entry name" value="Peptidase_S8_subtilisin-like"/>
</dbReference>
<dbReference type="PANTHER" id="PTHR43806">
    <property type="entry name" value="PEPTIDASE S8"/>
    <property type="match status" value="1"/>
</dbReference>
<accession>A0A9N9ANW4</accession>
<dbReference type="InterPro" id="IPR046450">
    <property type="entry name" value="PA_dom_sf"/>
</dbReference>
<feature type="active site" description="Charge relay system" evidence="7 8">
    <location>
        <position position="72"/>
    </location>
</feature>
<dbReference type="GO" id="GO:0004252">
    <property type="term" value="F:serine-type endopeptidase activity"/>
    <property type="evidence" value="ECO:0007669"/>
    <property type="project" value="UniProtKB-UniRule"/>
</dbReference>
<dbReference type="InterPro" id="IPR000209">
    <property type="entry name" value="Peptidase_S8/S53_dom"/>
</dbReference>
<dbReference type="EMBL" id="CAJVPK010000664">
    <property type="protein sequence ID" value="CAG8537543.1"/>
    <property type="molecule type" value="Genomic_DNA"/>
</dbReference>
<dbReference type="Gene3D" id="3.50.30.30">
    <property type="match status" value="1"/>
</dbReference>
<feature type="active site" description="Charge relay system" evidence="7 8">
    <location>
        <position position="24"/>
    </location>
</feature>
<dbReference type="PANTHER" id="PTHR43806:SF66">
    <property type="entry name" value="SERIN ENDOPEPTIDASE"/>
    <property type="match status" value="1"/>
</dbReference>
<feature type="domain" description="Peptidase S8/S53" evidence="9">
    <location>
        <begin position="15"/>
        <end position="430"/>
    </location>
</feature>
<keyword evidence="2" id="KW-0964">Secreted</keyword>
<dbReference type="PROSITE" id="PS51892">
    <property type="entry name" value="SUBTILASE"/>
    <property type="match status" value="1"/>
</dbReference>
<evidence type="ECO:0000259" key="11">
    <source>
        <dbReference type="Pfam" id="PF06280"/>
    </source>
</evidence>
<dbReference type="InterPro" id="IPR022398">
    <property type="entry name" value="Peptidase_S8_His-AS"/>
</dbReference>
<dbReference type="CDD" id="cd04818">
    <property type="entry name" value="PA_subtilisin_1"/>
    <property type="match status" value="1"/>
</dbReference>
<evidence type="ECO:0000256" key="8">
    <source>
        <dbReference type="PROSITE-ProRule" id="PRU01240"/>
    </source>
</evidence>
<dbReference type="InterPro" id="IPR034187">
    <property type="entry name" value="Peptidases_S8_5"/>
</dbReference>
<dbReference type="InterPro" id="IPR003137">
    <property type="entry name" value="PA_domain"/>
</dbReference>
<organism evidence="12 13">
    <name type="scientific">Diversispora eburnea</name>
    <dbReference type="NCBI Taxonomy" id="1213867"/>
    <lineage>
        <taxon>Eukaryota</taxon>
        <taxon>Fungi</taxon>
        <taxon>Fungi incertae sedis</taxon>
        <taxon>Mucoromycota</taxon>
        <taxon>Glomeromycotina</taxon>
        <taxon>Glomeromycetes</taxon>
        <taxon>Diversisporales</taxon>
        <taxon>Diversisporaceae</taxon>
        <taxon>Diversispora</taxon>
    </lineage>
</organism>
<dbReference type="GO" id="GO:0016020">
    <property type="term" value="C:membrane"/>
    <property type="evidence" value="ECO:0007669"/>
    <property type="project" value="InterPro"/>
</dbReference>
<comment type="similarity">
    <text evidence="1 8">Belongs to the peptidase S8 family.</text>
</comment>
<keyword evidence="2" id="KW-0134">Cell wall</keyword>
<keyword evidence="3 8" id="KW-0645">Protease</keyword>
<dbReference type="Pfam" id="PF06280">
    <property type="entry name" value="fn3_5"/>
    <property type="match status" value="1"/>
</dbReference>
<dbReference type="Pfam" id="PF02225">
    <property type="entry name" value="PA"/>
    <property type="match status" value="1"/>
</dbReference>
<keyword evidence="13" id="KW-1185">Reference proteome</keyword>
<dbReference type="InterPro" id="IPR036852">
    <property type="entry name" value="Peptidase_S8/S53_dom_sf"/>
</dbReference>
<dbReference type="PRINTS" id="PR00723">
    <property type="entry name" value="SUBTILISIN"/>
</dbReference>
<evidence type="ECO:0000256" key="7">
    <source>
        <dbReference type="PIRSR" id="PIRSR615500-1"/>
    </source>
</evidence>
<evidence type="ECO:0000259" key="10">
    <source>
        <dbReference type="Pfam" id="PF02225"/>
    </source>
</evidence>
<dbReference type="SUPFAM" id="SSF52025">
    <property type="entry name" value="PA domain"/>
    <property type="match status" value="1"/>
</dbReference>
<feature type="domain" description="C5a peptidase/Subtilisin-like protease SBT2-like Fn3-like" evidence="11">
    <location>
        <begin position="470"/>
        <end position="583"/>
    </location>
</feature>
<dbReference type="Gene3D" id="2.60.40.1710">
    <property type="entry name" value="Subtilisin-like superfamily"/>
    <property type="match status" value="1"/>
</dbReference>
<evidence type="ECO:0000313" key="12">
    <source>
        <dbReference type="EMBL" id="CAG8537543.1"/>
    </source>
</evidence>
<protein>
    <submittedName>
        <fullName evidence="12">7641_t:CDS:1</fullName>
    </submittedName>
</protein>
<evidence type="ECO:0000256" key="2">
    <source>
        <dbReference type="ARBA" id="ARBA00022512"/>
    </source>
</evidence>
<comment type="caution">
    <text evidence="12">The sequence shown here is derived from an EMBL/GenBank/DDBJ whole genome shotgun (WGS) entry which is preliminary data.</text>
</comment>
<dbReference type="Gene3D" id="3.40.50.200">
    <property type="entry name" value="Peptidase S8/S53 domain"/>
    <property type="match status" value="1"/>
</dbReference>
<reference evidence="12" key="1">
    <citation type="submission" date="2021-06" db="EMBL/GenBank/DDBJ databases">
        <authorList>
            <person name="Kallberg Y."/>
            <person name="Tangrot J."/>
            <person name="Rosling A."/>
        </authorList>
    </citation>
    <scope>NUCLEOTIDE SEQUENCE</scope>
    <source>
        <strain evidence="12">AZ414A</strain>
    </source>
</reference>
<evidence type="ECO:0000256" key="1">
    <source>
        <dbReference type="ARBA" id="ARBA00011073"/>
    </source>
</evidence>
<dbReference type="AlphaFoldDB" id="A0A9N9ANW4"/>
<evidence type="ECO:0000313" key="13">
    <source>
        <dbReference type="Proteomes" id="UP000789706"/>
    </source>
</evidence>
<gene>
    <name evidence="12" type="ORF">DEBURN_LOCUS6447</name>
</gene>
<dbReference type="GO" id="GO:0005615">
    <property type="term" value="C:extracellular space"/>
    <property type="evidence" value="ECO:0007669"/>
    <property type="project" value="TreeGrafter"/>
</dbReference>
<keyword evidence="6 8" id="KW-0720">Serine protease</keyword>
<feature type="active site" description="Charge relay system" evidence="7 8">
    <location>
        <position position="390"/>
    </location>
</feature>
<evidence type="ECO:0000259" key="9">
    <source>
        <dbReference type="Pfam" id="PF00082"/>
    </source>
</evidence>
<dbReference type="InterPro" id="IPR015500">
    <property type="entry name" value="Peptidase_S8_subtilisin-rel"/>
</dbReference>
<name>A0A9N9ANW4_9GLOM</name>
<dbReference type="SUPFAM" id="SSF52743">
    <property type="entry name" value="Subtilisin-like"/>
    <property type="match status" value="1"/>
</dbReference>
<sequence>MTGVANVQKINKLNGKGVKIAIIDNGVDYTHPALGGCFGPGCKISFGFDLVGSGDVFDPLPDNDPLETCNGHGTHITGIIAAEDNVYNFTGIAPKATIGMYRINACNDATTDDLILKALELAEEDNVDVINLSIGTPFASWSETPISIACTQLANKGIKIIVAAPNNGATGLFTMGSPDSAINVITVGSVENTKFLSYYLLTSCCPDRKIAYTTTQITLRYDVPVNAPLRLVLSNNSPNPENDACSPLQGDFSGSYVLIRRGGCLFSQKNLNAEAAGALGVIFYNNETTQTFALDVSGTNIPSAFISRDDGIFLVGLILDPNNNGRSITISFPNDTIAVENLVRGLPSVTSSWGPTFEMDLKPDILAPGGRIFSTYLTSLGSYATLSGTSMAAAYASGVTALYLQDLKNKGISALSTNPEQIRDIFTYTSTPIEMEDFDMPYSTAKQGGGVINIKNAIKTTTLISPGKFALNDTVHANNTQSFTITNVGKQIVTYKMSHIPAVSVRGFADNVLVSQANLVYDPFSSKVEFSKKEIKLRPRQSEKITIKITPPSQLKNKDLGLFSGYIGVEDTTTKFLYTLPYLGLKGDIRDIPVLSPKPGQPFVATFNGDHPQTSQDESAVFTFANLFEDNSDSPSLYYTLGFGSRRVRVTLINLQGEVVAVIYEATFLGRNGDGVVGYEQHIFDWFGFIGENFDFVPNGSYRFELRILKTYGNFNNDRDVITWISPIIIVAA</sequence>
<evidence type="ECO:0000256" key="4">
    <source>
        <dbReference type="ARBA" id="ARBA00022729"/>
    </source>
</evidence>
<dbReference type="Pfam" id="PF00082">
    <property type="entry name" value="Peptidase_S8"/>
    <property type="match status" value="1"/>
</dbReference>
<dbReference type="CDD" id="cd07489">
    <property type="entry name" value="Peptidases_S8_5"/>
    <property type="match status" value="1"/>
</dbReference>
<keyword evidence="5 8" id="KW-0378">Hydrolase</keyword>
<feature type="domain" description="PA" evidence="10">
    <location>
        <begin position="234"/>
        <end position="311"/>
    </location>
</feature>